<dbReference type="SMART" id="SM00065">
    <property type="entry name" value="GAF"/>
    <property type="match status" value="1"/>
</dbReference>
<dbReference type="InterPro" id="IPR050482">
    <property type="entry name" value="Sensor_HK_TwoCompSys"/>
</dbReference>
<dbReference type="Pfam" id="PF02518">
    <property type="entry name" value="HATPase_c"/>
    <property type="match status" value="1"/>
</dbReference>
<dbReference type="PANTHER" id="PTHR24421">
    <property type="entry name" value="NITRATE/NITRITE SENSOR PROTEIN NARX-RELATED"/>
    <property type="match status" value="1"/>
</dbReference>
<evidence type="ECO:0000313" key="6">
    <source>
        <dbReference type="EMBL" id="CAB4765124.1"/>
    </source>
</evidence>
<keyword evidence="2" id="KW-0418">Kinase</keyword>
<protein>
    <submittedName>
        <fullName evidence="6">Unannotated protein</fullName>
    </submittedName>
</protein>
<evidence type="ECO:0000256" key="1">
    <source>
        <dbReference type="ARBA" id="ARBA00022679"/>
    </source>
</evidence>
<dbReference type="Gene3D" id="3.30.450.40">
    <property type="match status" value="2"/>
</dbReference>
<dbReference type="CDD" id="cd16917">
    <property type="entry name" value="HATPase_UhpB-NarQ-NarX-like"/>
    <property type="match status" value="1"/>
</dbReference>
<proteinExistence type="predicted"/>
<dbReference type="SUPFAM" id="SSF55874">
    <property type="entry name" value="ATPase domain of HSP90 chaperone/DNA topoisomerase II/histidine kinase"/>
    <property type="match status" value="1"/>
</dbReference>
<dbReference type="Gene3D" id="3.30.565.10">
    <property type="entry name" value="Histidine kinase-like ATPase, C-terminal domain"/>
    <property type="match status" value="1"/>
</dbReference>
<accession>A0A6J6V0L1</accession>
<dbReference type="Gene3D" id="1.20.5.1930">
    <property type="match status" value="1"/>
</dbReference>
<evidence type="ECO:0000259" key="4">
    <source>
        <dbReference type="SMART" id="SM00065"/>
    </source>
</evidence>
<evidence type="ECO:0000256" key="3">
    <source>
        <dbReference type="SAM" id="MobiDB-lite"/>
    </source>
</evidence>
<gene>
    <name evidence="6" type="ORF">UFOPK2761_02965</name>
</gene>
<reference evidence="6" key="1">
    <citation type="submission" date="2020-05" db="EMBL/GenBank/DDBJ databases">
        <authorList>
            <person name="Chiriac C."/>
            <person name="Salcher M."/>
            <person name="Ghai R."/>
            <person name="Kavagutti S V."/>
        </authorList>
    </citation>
    <scope>NUCLEOTIDE SEQUENCE</scope>
</reference>
<dbReference type="InterPro" id="IPR003594">
    <property type="entry name" value="HATPase_dom"/>
</dbReference>
<dbReference type="PANTHER" id="PTHR24421:SF56">
    <property type="entry name" value="OXYGEN SENSOR HISTIDINE KINASE RESPONSE REGULATOR DOST"/>
    <property type="match status" value="1"/>
</dbReference>
<dbReference type="SMART" id="SM00387">
    <property type="entry name" value="HATPase_c"/>
    <property type="match status" value="1"/>
</dbReference>
<dbReference type="AlphaFoldDB" id="A0A6J6V0L1"/>
<dbReference type="SUPFAM" id="SSF55781">
    <property type="entry name" value="GAF domain-like"/>
    <property type="match status" value="2"/>
</dbReference>
<feature type="compositionally biased region" description="Low complexity" evidence="3">
    <location>
        <begin position="508"/>
        <end position="517"/>
    </location>
</feature>
<evidence type="ECO:0000256" key="2">
    <source>
        <dbReference type="ARBA" id="ARBA00022777"/>
    </source>
</evidence>
<dbReference type="EMBL" id="CAEZYQ010000031">
    <property type="protein sequence ID" value="CAB4765124.1"/>
    <property type="molecule type" value="Genomic_DNA"/>
</dbReference>
<feature type="domain" description="GAF" evidence="4">
    <location>
        <begin position="46"/>
        <end position="192"/>
    </location>
</feature>
<evidence type="ECO:0000259" key="5">
    <source>
        <dbReference type="SMART" id="SM00387"/>
    </source>
</evidence>
<feature type="domain" description="Histidine kinase/HSP90-like ATPase" evidence="5">
    <location>
        <begin position="454"/>
        <end position="544"/>
    </location>
</feature>
<feature type="region of interest" description="Disordered" evidence="3">
    <location>
        <begin position="501"/>
        <end position="526"/>
    </location>
</feature>
<dbReference type="GO" id="GO:0000155">
    <property type="term" value="F:phosphorelay sensor kinase activity"/>
    <property type="evidence" value="ECO:0007669"/>
    <property type="project" value="InterPro"/>
</dbReference>
<dbReference type="InterPro" id="IPR003018">
    <property type="entry name" value="GAF"/>
</dbReference>
<dbReference type="Pfam" id="PF13185">
    <property type="entry name" value="GAF_2"/>
    <property type="match status" value="1"/>
</dbReference>
<dbReference type="GO" id="GO:0016020">
    <property type="term" value="C:membrane"/>
    <property type="evidence" value="ECO:0007669"/>
    <property type="project" value="InterPro"/>
</dbReference>
<keyword evidence="1" id="KW-0808">Transferase</keyword>
<dbReference type="Pfam" id="PF07730">
    <property type="entry name" value="HisKA_3"/>
    <property type="match status" value="1"/>
</dbReference>
<dbReference type="InterPro" id="IPR029016">
    <property type="entry name" value="GAF-like_dom_sf"/>
</dbReference>
<organism evidence="6">
    <name type="scientific">freshwater metagenome</name>
    <dbReference type="NCBI Taxonomy" id="449393"/>
    <lineage>
        <taxon>unclassified sequences</taxon>
        <taxon>metagenomes</taxon>
        <taxon>ecological metagenomes</taxon>
    </lineage>
</organism>
<dbReference type="InterPro" id="IPR011712">
    <property type="entry name" value="Sig_transdc_His_kin_sub3_dim/P"/>
</dbReference>
<dbReference type="InterPro" id="IPR036890">
    <property type="entry name" value="HATPase_C_sf"/>
</dbReference>
<sequence>MNALIGPHPAERLVPQTGRVPFRSPELSDSAQALLDAVVAIASDLDLTSVLSRIVEAACQLTDARYGAVGVIGPDGNLVEFITHGLDPHEREAIGAPPHGRGILGLLIKHPEPLRLEDLTRHPESYGFPADHPPMRSFLGVPVRIRGTVFGNLYLTEKAHGQFDEGDTLLVEALASAAGFVIENARAYTLSERRRQWLQAAAELVDDLQPPLDTRVALQRIAHAALSVGRARGTAVVHTSGEPAAAADSAVLAAAGSDPEVLRGEIVTVLERVGAGVEEPVDVDTGRQRALVVPLRAHLTDPTALITFFGDEHNVLELEERELLISFADQAALALDRAQAVADRAELAVISDRERIARDLHDTVIQRLFATGLTLQAVSSGVADPALTARIGKAVDDLDQVVRDIRGTIFELRHTGGASLQAEVRGLVREYARVLAWTPVVRVEGPVDTAVPDRVREHLVPVLREALSNLSRHAEATSAHVLVHAVDGELLLEVADDGVGPTEGASHSGLRNARGRAAGLGGTSSLARRDGGGSVFTWRVPLRD</sequence>
<dbReference type="GO" id="GO:0046983">
    <property type="term" value="F:protein dimerization activity"/>
    <property type="evidence" value="ECO:0007669"/>
    <property type="project" value="InterPro"/>
</dbReference>
<name>A0A6J6V0L1_9ZZZZ</name>